<evidence type="ECO:0000256" key="1">
    <source>
        <dbReference type="SAM" id="SignalP"/>
    </source>
</evidence>
<dbReference type="PROSITE" id="PS50093">
    <property type="entry name" value="PKD"/>
    <property type="match status" value="1"/>
</dbReference>
<accession>A0A1R3WIH0</accession>
<dbReference type="EMBL" id="FTPP01000001">
    <property type="protein sequence ID" value="SIT76403.1"/>
    <property type="molecule type" value="Genomic_DNA"/>
</dbReference>
<dbReference type="SUPFAM" id="SSF101898">
    <property type="entry name" value="NHL repeat"/>
    <property type="match status" value="1"/>
</dbReference>
<dbReference type="InterPro" id="IPR000601">
    <property type="entry name" value="PKD_dom"/>
</dbReference>
<dbReference type="InterPro" id="IPR035986">
    <property type="entry name" value="PKD_dom_sf"/>
</dbReference>
<protein>
    <submittedName>
        <fullName evidence="3">Por secretion system C-terminal sorting domain-containing protein</fullName>
    </submittedName>
</protein>
<dbReference type="Pfam" id="PF13360">
    <property type="entry name" value="PQQ_2"/>
    <property type="match status" value="3"/>
</dbReference>
<dbReference type="PANTHER" id="PTHR42754">
    <property type="entry name" value="ENDOGLUCANASE"/>
    <property type="match status" value="1"/>
</dbReference>
<keyword evidence="1" id="KW-0732">Signal</keyword>
<sequence length="1222" mass="132724">MSHFLSLPNRGFGFLLVVSLLLHLTNLPATAQQVTQEWELRYDSAIPTFESGALSAVDAAGNAYVAGNSRINPQGSPNSYDGYVIAKFNPSGEVLWQHRFPFFQYPHAVKNVALDETGFYVVTSTVDMGSRTMVDVIKYALADGKQVWRQSETPFSTMTGIQVLADNRGGVILVGSGHFTMPGDFTQLFKYNATTGQRAWRQSLSGSVAPNVFQQMADIALDSQGDIYLTGSTGIDQNASQMLTTKRSGADGSLVWQMQYDTNLQDRAAQLAVDEAGGVYAWSIHYASDPDQPSTNTLLKYDAATGRQVWLHSMAGSAIPEQLLADEAGGLYLRSSSQGQNRLARHSASTGSQSWSSTFAGRSIDMVADEAGNLYLGSRQDSAAYTVRRYDASRGNVAWTYTSPADSTYLLQGMALSEAGTLHLTGTTGTDETHLFAASLQTTTGALVYNLTFLQTFSGIDLPTNMVTDDAGNIYMTVSTGTDDAGNRNLHTVLLKYSAAGDLLWSRQFDNSSTGVDTRHLAVDPTGTAYVMVQASRGNAQPDIMLYKVDGATGEALWETTHGPTEANVGREIRLDLQGNIYLMGTTRLQPDVATEDFLLKINPDTGASIWTKRYGRFDPNNVLNELVAFALDEAGEVYVTGTAPGPGIVNNLVLIKYASGDGRELWQEIYNSGNRQTLHRVSGLAVDNTGGVYLAAFDDLDTGERVSYLLKFAASNGALVWRQPMTDQGTTPTSLENLMVDNAGGAYVTCFINGKAHVVKFSTEAPGVVWASPYDGVLSELVLDQQGGIYVTGWNTDGVQQVLRTVKLLTSDGSKVWEEMKPVHSGDGLLAVDADRNVIVARIVYDPDTKQDVLLVKYTQSTEEPCAIPVNVQLYLAPYAIRAGWEARTTADFSPHILNEDTGLSWTWGDGSEPTMSYTAFGTSRITGKHTYTQAGIYQVGLDFSESCLKAANNDYNQWHVIYDPEAGHVKGSGSIALADFGLGGNNQKLEAEFSFFVRYQNKHATRPQGTVQLTVNKQKFSQSGALDWLVITGNQAIWKGTARLQGIGRFGYIVSVRDAGGKGKNDPNDQLRIRIWDMDRGNDLVFDNFEAGGDIYYLSQETGPRIGRGNIEINGRKDNRDLLATNGKGIQGIASAELLAYPNPAHALTTIRFTADVESAYEVQLFDLKGARVQQARQGLAKAGEVTEVQLDVSGLKDGMYLARITSGGKVKSVKIMVKR</sequence>
<dbReference type="SUPFAM" id="SSF50998">
    <property type="entry name" value="Quinoprotein alcohol dehydrogenase-like"/>
    <property type="match status" value="1"/>
</dbReference>
<dbReference type="AlphaFoldDB" id="A0A1R3WIH0"/>
<keyword evidence="4" id="KW-1185">Reference proteome</keyword>
<evidence type="ECO:0000313" key="4">
    <source>
        <dbReference type="Proteomes" id="UP000187181"/>
    </source>
</evidence>
<dbReference type="Gene3D" id="2.60.40.10">
    <property type="entry name" value="Immunoglobulins"/>
    <property type="match status" value="1"/>
</dbReference>
<dbReference type="NCBIfam" id="TIGR04183">
    <property type="entry name" value="Por_Secre_tail"/>
    <property type="match status" value="1"/>
</dbReference>
<reference evidence="4" key="1">
    <citation type="submission" date="2017-01" db="EMBL/GenBank/DDBJ databases">
        <authorList>
            <person name="Varghese N."/>
            <person name="Submissions S."/>
        </authorList>
    </citation>
    <scope>NUCLEOTIDE SEQUENCE [LARGE SCALE GENOMIC DNA]</scope>
    <source>
        <strain evidence="4">LP100</strain>
    </source>
</reference>
<dbReference type="OrthoDB" id="9811934at2"/>
<evidence type="ECO:0000313" key="3">
    <source>
        <dbReference type="EMBL" id="SIT76403.1"/>
    </source>
</evidence>
<dbReference type="SUPFAM" id="SSF49299">
    <property type="entry name" value="PKD domain"/>
    <property type="match status" value="1"/>
</dbReference>
<dbReference type="InterPro" id="IPR011042">
    <property type="entry name" value="6-blade_b-propeller_TolB-like"/>
</dbReference>
<feature type="chain" id="PRO_5013385944" evidence="1">
    <location>
        <begin position="32"/>
        <end position="1222"/>
    </location>
</feature>
<dbReference type="Gene3D" id="2.120.10.30">
    <property type="entry name" value="TolB, C-terminal domain"/>
    <property type="match status" value="2"/>
</dbReference>
<name>A0A1R3WIH0_9BACT</name>
<proteinExistence type="predicted"/>
<evidence type="ECO:0000259" key="2">
    <source>
        <dbReference type="PROSITE" id="PS50093"/>
    </source>
</evidence>
<feature type="signal peptide" evidence="1">
    <location>
        <begin position="1"/>
        <end position="31"/>
    </location>
</feature>
<organism evidence="3 4">
    <name type="scientific">Pontibacter indicus</name>
    <dbReference type="NCBI Taxonomy" id="1317125"/>
    <lineage>
        <taxon>Bacteria</taxon>
        <taxon>Pseudomonadati</taxon>
        <taxon>Bacteroidota</taxon>
        <taxon>Cytophagia</taxon>
        <taxon>Cytophagales</taxon>
        <taxon>Hymenobacteraceae</taxon>
        <taxon>Pontibacter</taxon>
    </lineage>
</organism>
<dbReference type="InterPro" id="IPR013783">
    <property type="entry name" value="Ig-like_fold"/>
</dbReference>
<dbReference type="STRING" id="1317125.SAMN05444128_0333"/>
<dbReference type="InterPro" id="IPR011047">
    <property type="entry name" value="Quinoprotein_ADH-like_sf"/>
</dbReference>
<dbReference type="PANTHER" id="PTHR42754:SF1">
    <property type="entry name" value="LIPOPROTEIN"/>
    <property type="match status" value="1"/>
</dbReference>
<dbReference type="InterPro" id="IPR002372">
    <property type="entry name" value="PQQ_rpt_dom"/>
</dbReference>
<gene>
    <name evidence="3" type="ORF">SAMN05444128_0333</name>
</gene>
<dbReference type="SMART" id="SM00564">
    <property type="entry name" value="PQQ"/>
    <property type="match status" value="6"/>
</dbReference>
<dbReference type="InterPro" id="IPR026444">
    <property type="entry name" value="Secre_tail"/>
</dbReference>
<dbReference type="InterPro" id="IPR018391">
    <property type="entry name" value="PQQ_b-propeller_rpt"/>
</dbReference>
<feature type="domain" description="PKD" evidence="2">
    <location>
        <begin position="891"/>
        <end position="948"/>
    </location>
</feature>
<dbReference type="Pfam" id="PF18962">
    <property type="entry name" value="Por_Secre_tail"/>
    <property type="match status" value="1"/>
</dbReference>
<dbReference type="SUPFAM" id="SSF63829">
    <property type="entry name" value="Calcium-dependent phosphotriesterase"/>
    <property type="match status" value="1"/>
</dbReference>
<dbReference type="Proteomes" id="UP000187181">
    <property type="component" value="Unassembled WGS sequence"/>
</dbReference>